<evidence type="ECO:0000313" key="1">
    <source>
        <dbReference type="EMBL" id="GFY18670.1"/>
    </source>
</evidence>
<dbReference type="AlphaFoldDB" id="A0A8X6SVP4"/>
<proteinExistence type="predicted"/>
<evidence type="ECO:0000313" key="2">
    <source>
        <dbReference type="Proteomes" id="UP000887159"/>
    </source>
</evidence>
<organism evidence="1 2">
    <name type="scientific">Trichonephila clavipes</name>
    <name type="common">Golden silk orbweaver</name>
    <name type="synonym">Nephila clavipes</name>
    <dbReference type="NCBI Taxonomy" id="2585209"/>
    <lineage>
        <taxon>Eukaryota</taxon>
        <taxon>Metazoa</taxon>
        <taxon>Ecdysozoa</taxon>
        <taxon>Arthropoda</taxon>
        <taxon>Chelicerata</taxon>
        <taxon>Arachnida</taxon>
        <taxon>Araneae</taxon>
        <taxon>Araneomorphae</taxon>
        <taxon>Entelegynae</taxon>
        <taxon>Araneoidea</taxon>
        <taxon>Nephilidae</taxon>
        <taxon>Trichonephila</taxon>
    </lineage>
</organism>
<name>A0A8X6SVP4_TRICX</name>
<reference evidence="1" key="1">
    <citation type="submission" date="2020-08" db="EMBL/GenBank/DDBJ databases">
        <title>Multicomponent nature underlies the extraordinary mechanical properties of spider dragline silk.</title>
        <authorList>
            <person name="Kono N."/>
            <person name="Nakamura H."/>
            <person name="Mori M."/>
            <person name="Yoshida Y."/>
            <person name="Ohtoshi R."/>
            <person name="Malay A.D."/>
            <person name="Moran D.A.P."/>
            <person name="Tomita M."/>
            <person name="Numata K."/>
            <person name="Arakawa K."/>
        </authorList>
    </citation>
    <scope>NUCLEOTIDE SEQUENCE</scope>
</reference>
<gene>
    <name evidence="1" type="ORF">TNCV_2398941</name>
</gene>
<sequence length="124" mass="14141">MLCITPAPQTALQRSEPVARGCDDRPWKEKRAGTHMRRSETVIDKVELYVDQVSSHMSKSTATYLAKKESETGIKCIPFDEILVKPFGVSPKDFCDFDLLKRALGKQQRKTLELTLENGLRRME</sequence>
<protein>
    <submittedName>
        <fullName evidence="1">Uncharacterized protein</fullName>
    </submittedName>
</protein>
<dbReference type="Proteomes" id="UP000887159">
    <property type="component" value="Unassembled WGS sequence"/>
</dbReference>
<comment type="caution">
    <text evidence="1">The sequence shown here is derived from an EMBL/GenBank/DDBJ whole genome shotgun (WGS) entry which is preliminary data.</text>
</comment>
<dbReference type="EMBL" id="BMAU01021349">
    <property type="protein sequence ID" value="GFY18670.1"/>
    <property type="molecule type" value="Genomic_DNA"/>
</dbReference>
<accession>A0A8X6SVP4</accession>
<keyword evidence="2" id="KW-1185">Reference proteome</keyword>